<feature type="coiled-coil region" evidence="1">
    <location>
        <begin position="10"/>
        <end position="84"/>
    </location>
</feature>
<accession>A0AAD5DAZ6</accession>
<evidence type="ECO:0000256" key="1">
    <source>
        <dbReference type="SAM" id="Coils"/>
    </source>
</evidence>
<keyword evidence="1" id="KW-0175">Coiled coil</keyword>
<feature type="non-terminal residue" evidence="2">
    <location>
        <position position="1"/>
    </location>
</feature>
<comment type="caution">
    <text evidence="2">The sequence shown here is derived from an EMBL/GenBank/DDBJ whole genome shotgun (WGS) entry which is preliminary data.</text>
</comment>
<dbReference type="AlphaFoldDB" id="A0AAD5DAZ6"/>
<organism evidence="2 3">
    <name type="scientific">Ambrosia artemisiifolia</name>
    <name type="common">Common ragweed</name>
    <dbReference type="NCBI Taxonomy" id="4212"/>
    <lineage>
        <taxon>Eukaryota</taxon>
        <taxon>Viridiplantae</taxon>
        <taxon>Streptophyta</taxon>
        <taxon>Embryophyta</taxon>
        <taxon>Tracheophyta</taxon>
        <taxon>Spermatophyta</taxon>
        <taxon>Magnoliopsida</taxon>
        <taxon>eudicotyledons</taxon>
        <taxon>Gunneridae</taxon>
        <taxon>Pentapetalae</taxon>
        <taxon>asterids</taxon>
        <taxon>campanulids</taxon>
        <taxon>Asterales</taxon>
        <taxon>Asteraceae</taxon>
        <taxon>Asteroideae</taxon>
        <taxon>Heliantheae alliance</taxon>
        <taxon>Heliantheae</taxon>
        <taxon>Ambrosia</taxon>
    </lineage>
</organism>
<evidence type="ECO:0000313" key="3">
    <source>
        <dbReference type="Proteomes" id="UP001206925"/>
    </source>
</evidence>
<sequence>FSLPLNHQGNDHANEDVRELKIKLQKEIALRKQAEEEIQNLKNSQLNPTEAGVNADVIKLQNLLDDEIRQKQKLEEEVLLLQSRLAQLTFGSGQVVNMIYL</sequence>
<protein>
    <submittedName>
        <fullName evidence="2">Uncharacterized protein</fullName>
    </submittedName>
</protein>
<name>A0AAD5DAZ6_AMBAR</name>
<reference evidence="2" key="1">
    <citation type="submission" date="2022-06" db="EMBL/GenBank/DDBJ databases">
        <title>Uncovering the hologenomic basis of an extraordinary plant invasion.</title>
        <authorList>
            <person name="Bieker V.C."/>
            <person name="Martin M.D."/>
            <person name="Gilbert T."/>
            <person name="Hodgins K."/>
            <person name="Battlay P."/>
            <person name="Petersen B."/>
            <person name="Wilson J."/>
        </authorList>
    </citation>
    <scope>NUCLEOTIDE SEQUENCE</scope>
    <source>
        <strain evidence="2">AA19_3_7</strain>
        <tissue evidence="2">Leaf</tissue>
    </source>
</reference>
<keyword evidence="3" id="KW-1185">Reference proteome</keyword>
<dbReference type="EMBL" id="JAMZMK010001117">
    <property type="protein sequence ID" value="KAI7755436.1"/>
    <property type="molecule type" value="Genomic_DNA"/>
</dbReference>
<dbReference type="Proteomes" id="UP001206925">
    <property type="component" value="Unassembled WGS sequence"/>
</dbReference>
<evidence type="ECO:0000313" key="2">
    <source>
        <dbReference type="EMBL" id="KAI7755436.1"/>
    </source>
</evidence>
<gene>
    <name evidence="2" type="ORF">M8C21_015901</name>
</gene>
<proteinExistence type="predicted"/>